<sequence>MLYKYYRSSPKILLLLTCKESLKMISVIIPAFNEERRIGKTLEKISSTLPNAEVVVVFDGHDNTPEVVKKFPVKLIISKERLGKGMALKRGITESNFQRVLLLDADFPITEEELNKILSTDADLVIPRRKIIGMPLKRRFLHKAFIVLTKILFPSLLKFSDFQAGVKLVNREKVVSVLDELIINDFLFDVNLIYAFKRRHYKIKEVEINYIHDESDSKISRKLMKIVILMFLSLIKLRIYYSPFKKILYTEPYLKVQGYILSKLR</sequence>
<dbReference type="InterPro" id="IPR029044">
    <property type="entry name" value="Nucleotide-diphossugar_trans"/>
</dbReference>
<reference evidence="3" key="1">
    <citation type="submission" date="2016-04" db="EMBL/GenBank/DDBJ databases">
        <authorList>
            <person name="Shah S.A."/>
            <person name="Garrett R.A."/>
        </authorList>
    </citation>
    <scope>NUCLEOTIDE SEQUENCE [LARGE SCALE GENOMIC DNA]</scope>
    <source>
        <strain evidence="3">ATCC 35091 / DSM 1616 / JCM 8930 / NBRC 15331 / P1</strain>
    </source>
</reference>
<dbReference type="PATRIC" id="fig|2287.9.peg.1512"/>
<dbReference type="Proteomes" id="UP000076770">
    <property type="component" value="Chromosome i"/>
</dbReference>
<dbReference type="PANTHER" id="PTHR10859">
    <property type="entry name" value="GLYCOSYL TRANSFERASE"/>
    <property type="match status" value="1"/>
</dbReference>
<dbReference type="InterPro" id="IPR001173">
    <property type="entry name" value="Glyco_trans_2-like"/>
</dbReference>
<gene>
    <name evidence="2" type="ORF">SSOP1_1474</name>
</gene>
<dbReference type="EMBL" id="LT549890">
    <property type="protein sequence ID" value="SAI85028.1"/>
    <property type="molecule type" value="Genomic_DNA"/>
</dbReference>
<dbReference type="Pfam" id="PF00535">
    <property type="entry name" value="Glycos_transf_2"/>
    <property type="match status" value="1"/>
</dbReference>
<organism evidence="2 3">
    <name type="scientific">Saccharolobus solfataricus</name>
    <name type="common">Sulfolobus solfataricus</name>
    <dbReference type="NCBI Taxonomy" id="2287"/>
    <lineage>
        <taxon>Archaea</taxon>
        <taxon>Thermoproteota</taxon>
        <taxon>Thermoprotei</taxon>
        <taxon>Sulfolobales</taxon>
        <taxon>Sulfolobaceae</taxon>
        <taxon>Saccharolobus</taxon>
    </lineage>
</organism>
<accession>A0A157T2A1</accession>
<name>A0A157T2A1_SACSO</name>
<dbReference type="PANTHER" id="PTHR10859:SF91">
    <property type="entry name" value="DOLICHYL-PHOSPHATE BETA-GLUCOSYLTRANSFERASE"/>
    <property type="match status" value="1"/>
</dbReference>
<dbReference type="AlphaFoldDB" id="A0A157T2A1"/>
<dbReference type="Gene3D" id="3.90.550.10">
    <property type="entry name" value="Spore Coat Polysaccharide Biosynthesis Protein SpsA, Chain A"/>
    <property type="match status" value="1"/>
</dbReference>
<evidence type="ECO:0000313" key="2">
    <source>
        <dbReference type="EMBL" id="SAI85028.1"/>
    </source>
</evidence>
<feature type="domain" description="Glycosyltransferase 2-like" evidence="1">
    <location>
        <begin position="26"/>
        <end position="148"/>
    </location>
</feature>
<evidence type="ECO:0000313" key="3">
    <source>
        <dbReference type="Proteomes" id="UP000076770"/>
    </source>
</evidence>
<dbReference type="SUPFAM" id="SSF53448">
    <property type="entry name" value="Nucleotide-diphospho-sugar transferases"/>
    <property type="match status" value="1"/>
</dbReference>
<dbReference type="GO" id="GO:0006487">
    <property type="term" value="P:protein N-linked glycosylation"/>
    <property type="evidence" value="ECO:0007669"/>
    <property type="project" value="TreeGrafter"/>
</dbReference>
<evidence type="ECO:0000259" key="1">
    <source>
        <dbReference type="Pfam" id="PF00535"/>
    </source>
</evidence>
<protein>
    <submittedName>
        <fullName evidence="2">Dolichyl-phosphate mannose synthase</fullName>
    </submittedName>
</protein>
<dbReference type="FunFam" id="3.90.550.10:FF:000284">
    <property type="entry name" value="Glycosyl transferase family 2"/>
    <property type="match status" value="1"/>
</dbReference>
<proteinExistence type="predicted"/>